<dbReference type="OrthoDB" id="7862313at2759"/>
<dbReference type="VEuPathDB" id="TrichDB:TVAGG3_0011880"/>
<dbReference type="GO" id="GO:0004439">
    <property type="term" value="F:phosphatidylinositol-4,5-bisphosphate 5-phosphatase activity"/>
    <property type="evidence" value="ECO:0000318"/>
    <property type="project" value="GO_Central"/>
</dbReference>
<dbReference type="GO" id="GO:0004519">
    <property type="term" value="F:endonuclease activity"/>
    <property type="evidence" value="ECO:0007669"/>
    <property type="project" value="UniProtKB-KW"/>
</dbReference>
<dbReference type="Gene3D" id="3.60.10.10">
    <property type="entry name" value="Endonuclease/exonuclease/phosphatase"/>
    <property type="match status" value="1"/>
</dbReference>
<gene>
    <name evidence="2" type="ORF">TVAG_373240</name>
</gene>
<dbReference type="InterPro" id="IPR000300">
    <property type="entry name" value="IPPc"/>
</dbReference>
<reference evidence="2" key="1">
    <citation type="submission" date="2006-10" db="EMBL/GenBank/DDBJ databases">
        <authorList>
            <person name="Amadeo P."/>
            <person name="Zhao Q."/>
            <person name="Wortman J."/>
            <person name="Fraser-Liggett C."/>
            <person name="Carlton J."/>
        </authorList>
    </citation>
    <scope>NUCLEOTIDE SEQUENCE</scope>
    <source>
        <strain evidence="2">G3</strain>
    </source>
</reference>
<dbReference type="PANTHER" id="PTHR11200">
    <property type="entry name" value="INOSITOL 5-PHOSPHATASE"/>
    <property type="match status" value="1"/>
</dbReference>
<dbReference type="AlphaFoldDB" id="A2DZI7"/>
<keyword evidence="2" id="KW-0540">Nuclease</keyword>
<dbReference type="VEuPathDB" id="TrichDB:TVAG_373240"/>
<name>A2DZI7_TRIV3</name>
<dbReference type="Proteomes" id="UP000001542">
    <property type="component" value="Unassembled WGS sequence"/>
</dbReference>
<sequence>MSNLPVNEAPLHVISSKKILGTTDLFILINPNRSLQFFIPAQQAKESTGQIIEITLDEKDNYAVNIVYFSKVRKIGEIPKQVKLKFDSSKNLDHFMANYSSAASNINSMMELKRRNDKILITVFVATFNMGNKAPKEEFKQMLKDAAAKKPDIIFYAAQEADYGSSSVEDLFNTITTTLENSYSCIVKSNFWEMRLVLLIKKRLEAFVSNVVASTEATGILGLMGNKGGVVACLNIFDSPIAFVSSHLNAHQGNVQRRNEDFKSICTMIDLDNPPFDLLSGYHHVIWAGDLNYRIDKTFQEVVDATQSQNFDSMFPEDQLNKQMKLGKTFNSFIEGKINFAPTYKFKKGTTKYDAESKRIPAWCDRVLIRSFEGLERTCLSYSHHDSVTTSDHHPVSAMWEIEVCNTPPAAAPFASIIGVRPYAEISNLTLDIGAPIESVKCQIIWPFSDFLNCASGKGRKYVQWPDDTVPLLVPTNAISTNHLKTQFVHFVFIVNEKTAIAILPLHTVPVDVFKQFKINAEYKLEHIGTVSLNIRFVVASESHIKEQALRHQKANEAHTFHTL</sequence>
<dbReference type="PANTHER" id="PTHR11200:SF300">
    <property type="entry name" value="TYPE II INOSITOL 1,4,5-TRISPHOSPHATE 5-PHOSPHATASE"/>
    <property type="match status" value="1"/>
</dbReference>
<dbReference type="OMA" id="SICTMID"/>
<dbReference type="InParanoid" id="A2DZI7"/>
<dbReference type="SMART" id="SM00128">
    <property type="entry name" value="IPPc"/>
    <property type="match status" value="1"/>
</dbReference>
<keyword evidence="2" id="KW-0255">Endonuclease</keyword>
<organism evidence="2 3">
    <name type="scientific">Trichomonas vaginalis (strain ATCC PRA-98 / G3)</name>
    <dbReference type="NCBI Taxonomy" id="412133"/>
    <lineage>
        <taxon>Eukaryota</taxon>
        <taxon>Metamonada</taxon>
        <taxon>Parabasalia</taxon>
        <taxon>Trichomonadida</taxon>
        <taxon>Trichomonadidae</taxon>
        <taxon>Trichomonas</taxon>
    </lineage>
</organism>
<dbReference type="RefSeq" id="XP_001326414.1">
    <property type="nucleotide sequence ID" value="XM_001326379.1"/>
</dbReference>
<evidence type="ECO:0000313" key="2">
    <source>
        <dbReference type="EMBL" id="EAY14191.1"/>
    </source>
</evidence>
<protein>
    <submittedName>
        <fullName evidence="2">Endonuclease/Exonuclease/phosphatase family protein</fullName>
    </submittedName>
</protein>
<evidence type="ECO:0000259" key="1">
    <source>
        <dbReference type="SMART" id="SM00128"/>
    </source>
</evidence>
<proteinExistence type="predicted"/>
<evidence type="ECO:0000313" key="3">
    <source>
        <dbReference type="Proteomes" id="UP000001542"/>
    </source>
</evidence>
<dbReference type="eggNOG" id="KOG0565">
    <property type="taxonomic scope" value="Eukaryota"/>
</dbReference>
<dbReference type="GO" id="GO:0046856">
    <property type="term" value="P:phosphatidylinositol dephosphorylation"/>
    <property type="evidence" value="ECO:0007669"/>
    <property type="project" value="InterPro"/>
</dbReference>
<dbReference type="InterPro" id="IPR036691">
    <property type="entry name" value="Endo/exonu/phosph_ase_sf"/>
</dbReference>
<dbReference type="Pfam" id="PF22669">
    <property type="entry name" value="Exo_endo_phos2"/>
    <property type="match status" value="1"/>
</dbReference>
<reference evidence="2" key="2">
    <citation type="journal article" date="2007" name="Science">
        <title>Draft genome sequence of the sexually transmitted pathogen Trichomonas vaginalis.</title>
        <authorList>
            <person name="Carlton J.M."/>
            <person name="Hirt R.P."/>
            <person name="Silva J.C."/>
            <person name="Delcher A.L."/>
            <person name="Schatz M."/>
            <person name="Zhao Q."/>
            <person name="Wortman J.R."/>
            <person name="Bidwell S.L."/>
            <person name="Alsmark U.C.M."/>
            <person name="Besteiro S."/>
            <person name="Sicheritz-Ponten T."/>
            <person name="Noel C.J."/>
            <person name="Dacks J.B."/>
            <person name="Foster P.G."/>
            <person name="Simillion C."/>
            <person name="Van de Peer Y."/>
            <person name="Miranda-Saavedra D."/>
            <person name="Barton G.J."/>
            <person name="Westrop G.D."/>
            <person name="Mueller S."/>
            <person name="Dessi D."/>
            <person name="Fiori P.L."/>
            <person name="Ren Q."/>
            <person name="Paulsen I."/>
            <person name="Zhang H."/>
            <person name="Bastida-Corcuera F.D."/>
            <person name="Simoes-Barbosa A."/>
            <person name="Brown M.T."/>
            <person name="Hayes R.D."/>
            <person name="Mukherjee M."/>
            <person name="Okumura C.Y."/>
            <person name="Schneider R."/>
            <person name="Smith A.J."/>
            <person name="Vanacova S."/>
            <person name="Villalvazo M."/>
            <person name="Haas B.J."/>
            <person name="Pertea M."/>
            <person name="Feldblyum T.V."/>
            <person name="Utterback T.R."/>
            <person name="Shu C.L."/>
            <person name="Osoegawa K."/>
            <person name="de Jong P.J."/>
            <person name="Hrdy I."/>
            <person name="Horvathova L."/>
            <person name="Zubacova Z."/>
            <person name="Dolezal P."/>
            <person name="Malik S.B."/>
            <person name="Logsdon J.M. Jr."/>
            <person name="Henze K."/>
            <person name="Gupta A."/>
            <person name="Wang C.C."/>
            <person name="Dunne R.L."/>
            <person name="Upcroft J.A."/>
            <person name="Upcroft P."/>
            <person name="White O."/>
            <person name="Salzberg S.L."/>
            <person name="Tang P."/>
            <person name="Chiu C.-H."/>
            <person name="Lee Y.-S."/>
            <person name="Embley T.M."/>
            <person name="Coombs G.H."/>
            <person name="Mottram J.C."/>
            <person name="Tachezy J."/>
            <person name="Fraser-Liggett C.M."/>
            <person name="Johnson P.J."/>
        </authorList>
    </citation>
    <scope>NUCLEOTIDE SEQUENCE [LARGE SCALE GENOMIC DNA]</scope>
    <source>
        <strain evidence="2">G3</strain>
    </source>
</reference>
<dbReference type="SMR" id="A2DZI7"/>
<keyword evidence="2" id="KW-0378">Hydrolase</keyword>
<dbReference type="EMBL" id="DS113274">
    <property type="protein sequence ID" value="EAY14191.1"/>
    <property type="molecule type" value="Genomic_DNA"/>
</dbReference>
<dbReference type="SUPFAM" id="SSF56219">
    <property type="entry name" value="DNase I-like"/>
    <property type="match status" value="1"/>
</dbReference>
<keyword evidence="3" id="KW-1185">Reference proteome</keyword>
<dbReference type="InterPro" id="IPR046985">
    <property type="entry name" value="IP5"/>
</dbReference>
<dbReference type="STRING" id="5722.A2DZI7"/>
<dbReference type="KEGG" id="tva:4772179"/>
<accession>A2DZI7</accession>
<feature type="domain" description="Inositol polyphosphate-related phosphatase" evidence="1">
    <location>
        <begin position="121"/>
        <end position="408"/>
    </location>
</feature>